<dbReference type="GO" id="GO:0071014">
    <property type="term" value="C:post-mRNA release spliceosomal complex"/>
    <property type="evidence" value="ECO:0007669"/>
    <property type="project" value="TreeGrafter"/>
</dbReference>
<dbReference type="GO" id="GO:0000398">
    <property type="term" value="P:mRNA splicing, via spliceosome"/>
    <property type="evidence" value="ECO:0007669"/>
    <property type="project" value="InterPro"/>
</dbReference>
<dbReference type="PANTHER" id="PTHR12111">
    <property type="entry name" value="SPLICING FACTOR YJU2"/>
    <property type="match status" value="1"/>
</dbReference>
<reference evidence="3" key="2">
    <citation type="submission" date="2015-08" db="UniProtKB">
        <authorList>
            <consortium name="WormBaseParasite"/>
        </authorList>
    </citation>
    <scope>IDENTIFICATION</scope>
</reference>
<dbReference type="PANTHER" id="PTHR12111:SF2">
    <property type="entry name" value="SPLICING FACTOR YJU2B-RELATED"/>
    <property type="match status" value="1"/>
</dbReference>
<dbReference type="InterPro" id="IPR007590">
    <property type="entry name" value="Saf4/Yju2"/>
</dbReference>
<dbReference type="WBParaSite" id="SVE_0696200.1">
    <property type="protein sequence ID" value="SVE_0696200.1"/>
    <property type="gene ID" value="SVE_0696200"/>
</dbReference>
<name>A0A0K0FDN6_STRVS</name>
<evidence type="ECO:0000256" key="1">
    <source>
        <dbReference type="ARBA" id="ARBA00005595"/>
    </source>
</evidence>
<evidence type="ECO:0000313" key="3">
    <source>
        <dbReference type="WBParaSite" id="SVE_0696200.1"/>
    </source>
</evidence>
<sequence>MGERKGQNKYYPPDFDYKKHKTLNAYHGTTALRDRGKKMSQGIIIIRFEMPYNIWCTGCDSHVGMGVRFNAEKKKVGNYYSTPIYEFDMKCMYCDSHYIIRTDPKNFDYEIISGARRQHLRKNISKNEIEEETEERNDDISVDKMSKLNHLQNDYVSSKKSTKDVSVLERYNKKMKDDYGANSLARDILRKQKNEIRDIISKDEGLKYSLGLKHISLPPEKEIDKIKANSIVKTQCFANAYSSTTMFPKNESLIDKLKRKSNDFYDFGSQKKSKESPKIIQFKKKEVKTIKKNDTSTTNSLLVEYSSDSES</sequence>
<dbReference type="Proteomes" id="UP000035680">
    <property type="component" value="Unassembled WGS sequence"/>
</dbReference>
<dbReference type="Pfam" id="PF04502">
    <property type="entry name" value="Saf4_Yju2"/>
    <property type="match status" value="1"/>
</dbReference>
<protein>
    <submittedName>
        <fullName evidence="3">Coiled-coil domain-containing protein 130 homolog (inferred by orthology to a human protein)</fullName>
    </submittedName>
</protein>
<proteinExistence type="inferred from homology"/>
<evidence type="ECO:0000313" key="2">
    <source>
        <dbReference type="Proteomes" id="UP000035680"/>
    </source>
</evidence>
<dbReference type="GO" id="GO:0005684">
    <property type="term" value="C:U2-type spliceosomal complex"/>
    <property type="evidence" value="ECO:0007669"/>
    <property type="project" value="TreeGrafter"/>
</dbReference>
<dbReference type="AlphaFoldDB" id="A0A0K0FDN6"/>
<dbReference type="STRING" id="75913.A0A0K0FDN6"/>
<keyword evidence="2" id="KW-1185">Reference proteome</keyword>
<reference evidence="2" key="1">
    <citation type="submission" date="2014-07" db="EMBL/GenBank/DDBJ databases">
        <authorList>
            <person name="Martin A.A"/>
            <person name="De Silva N."/>
        </authorList>
    </citation>
    <scope>NUCLEOTIDE SEQUENCE</scope>
</reference>
<comment type="similarity">
    <text evidence="1">Belongs to the CWC16 family.</text>
</comment>
<organism evidence="2 3">
    <name type="scientific">Strongyloides venezuelensis</name>
    <name type="common">Threadworm</name>
    <dbReference type="NCBI Taxonomy" id="75913"/>
    <lineage>
        <taxon>Eukaryota</taxon>
        <taxon>Metazoa</taxon>
        <taxon>Ecdysozoa</taxon>
        <taxon>Nematoda</taxon>
        <taxon>Chromadorea</taxon>
        <taxon>Rhabditida</taxon>
        <taxon>Tylenchina</taxon>
        <taxon>Panagrolaimomorpha</taxon>
        <taxon>Strongyloidoidea</taxon>
        <taxon>Strongyloididae</taxon>
        <taxon>Strongyloides</taxon>
    </lineage>
</organism>
<accession>A0A0K0FDN6</accession>